<name>A0A1I1XBP0_9BACI</name>
<gene>
    <name evidence="6" type="ORF">SAMN05216238_107193</name>
</gene>
<evidence type="ECO:0000256" key="4">
    <source>
        <dbReference type="ARBA" id="ARBA00023002"/>
    </source>
</evidence>
<sequence length="376" mass="40084">MRKGFVMNRFIVIGTGILGATTAYKLAKSGAEVVMVDRGDAGQATDAAAGIICPWLSQRRNKAWYALAKGGARIYKDLIDELADDDETETGYAQTGAISIHTDEQKLIAKKERALKRRKDAPEIGEVTLLNKKQTNELFPHLSEDYASVHVSGGARVNGRAMRDALISGAQKHGARMITGDASLNYDQTQITGVTVNGETIKADKVIAACGAWTPELLKPLNIPFNGTLQKAQILHLQSPNAATSNWPVVMPPNDQFMLTVDNRIIIGATHEDVGFDTRVTAGGLNEILSKALEVAPGLSDSTLIEARVGFRPHTPGYLPVIGPLPGYEGLLIGNGLGSSGLTTGPYVGSQLANLTLEKELEIDLANYDVAGAIGN</sequence>
<dbReference type="STRING" id="640948.SAMN05216238_107193"/>
<dbReference type="GO" id="GO:0005737">
    <property type="term" value="C:cytoplasm"/>
    <property type="evidence" value="ECO:0007669"/>
    <property type="project" value="TreeGrafter"/>
</dbReference>
<comment type="cofactor">
    <cofactor evidence="1">
        <name>FAD</name>
        <dbReference type="ChEBI" id="CHEBI:57692"/>
    </cofactor>
</comment>
<dbReference type="Pfam" id="PF01266">
    <property type="entry name" value="DAO"/>
    <property type="match status" value="1"/>
</dbReference>
<dbReference type="Gene3D" id="3.30.9.10">
    <property type="entry name" value="D-Amino Acid Oxidase, subunit A, domain 2"/>
    <property type="match status" value="1"/>
</dbReference>
<dbReference type="InterPro" id="IPR036188">
    <property type="entry name" value="FAD/NAD-bd_sf"/>
</dbReference>
<dbReference type="InterPro" id="IPR006076">
    <property type="entry name" value="FAD-dep_OxRdtase"/>
</dbReference>
<dbReference type="AlphaFoldDB" id="A0A1I1XBP0"/>
<dbReference type="SUPFAM" id="SSF51905">
    <property type="entry name" value="FAD/NAD(P)-binding domain"/>
    <property type="match status" value="1"/>
</dbReference>
<evidence type="ECO:0000256" key="3">
    <source>
        <dbReference type="ARBA" id="ARBA00022630"/>
    </source>
</evidence>
<keyword evidence="3" id="KW-0285">Flavoprotein</keyword>
<evidence type="ECO:0000256" key="1">
    <source>
        <dbReference type="ARBA" id="ARBA00001974"/>
    </source>
</evidence>
<dbReference type="SUPFAM" id="SSF54373">
    <property type="entry name" value="FAD-linked reductases, C-terminal domain"/>
    <property type="match status" value="1"/>
</dbReference>
<dbReference type="Gene3D" id="3.50.50.60">
    <property type="entry name" value="FAD/NAD(P)-binding domain"/>
    <property type="match status" value="1"/>
</dbReference>
<accession>A0A1I1XBP0</accession>
<dbReference type="PANTHER" id="PTHR13847">
    <property type="entry name" value="SARCOSINE DEHYDROGENASE-RELATED"/>
    <property type="match status" value="1"/>
</dbReference>
<evidence type="ECO:0000313" key="7">
    <source>
        <dbReference type="Proteomes" id="UP000199474"/>
    </source>
</evidence>
<protein>
    <submittedName>
        <fullName evidence="6">D-amino-acid dehydrogenase</fullName>
    </submittedName>
</protein>
<keyword evidence="4" id="KW-0560">Oxidoreductase</keyword>
<keyword evidence="7" id="KW-1185">Reference proteome</keyword>
<evidence type="ECO:0000256" key="2">
    <source>
        <dbReference type="ARBA" id="ARBA00009410"/>
    </source>
</evidence>
<dbReference type="GO" id="GO:0016491">
    <property type="term" value="F:oxidoreductase activity"/>
    <property type="evidence" value="ECO:0007669"/>
    <property type="project" value="UniProtKB-KW"/>
</dbReference>
<organism evidence="6 7">
    <name type="scientific">Lentibacillus persicus</name>
    <dbReference type="NCBI Taxonomy" id="640948"/>
    <lineage>
        <taxon>Bacteria</taxon>
        <taxon>Bacillati</taxon>
        <taxon>Bacillota</taxon>
        <taxon>Bacilli</taxon>
        <taxon>Bacillales</taxon>
        <taxon>Bacillaceae</taxon>
        <taxon>Lentibacillus</taxon>
    </lineage>
</organism>
<dbReference type="Proteomes" id="UP000199474">
    <property type="component" value="Unassembled WGS sequence"/>
</dbReference>
<evidence type="ECO:0000313" key="6">
    <source>
        <dbReference type="EMBL" id="SFE04752.1"/>
    </source>
</evidence>
<reference evidence="7" key="1">
    <citation type="submission" date="2016-10" db="EMBL/GenBank/DDBJ databases">
        <authorList>
            <person name="Varghese N."/>
            <person name="Submissions S."/>
        </authorList>
    </citation>
    <scope>NUCLEOTIDE SEQUENCE [LARGE SCALE GENOMIC DNA]</scope>
    <source>
        <strain evidence="7">DSM 22530</strain>
    </source>
</reference>
<feature type="domain" description="FAD dependent oxidoreductase" evidence="5">
    <location>
        <begin position="10"/>
        <end position="355"/>
    </location>
</feature>
<comment type="similarity">
    <text evidence="2">Belongs to the DadA oxidoreductase family.</text>
</comment>
<evidence type="ECO:0000259" key="5">
    <source>
        <dbReference type="Pfam" id="PF01266"/>
    </source>
</evidence>
<proteinExistence type="inferred from homology"/>
<dbReference type="EMBL" id="FOMR01000007">
    <property type="protein sequence ID" value="SFE04752.1"/>
    <property type="molecule type" value="Genomic_DNA"/>
</dbReference>
<dbReference type="PANTHER" id="PTHR13847:SF286">
    <property type="entry name" value="D-AMINO ACID DEHYDROGENASE"/>
    <property type="match status" value="1"/>
</dbReference>